<evidence type="ECO:0000256" key="1">
    <source>
        <dbReference type="PROSITE-ProRule" id="PRU00047"/>
    </source>
</evidence>
<dbReference type="InterPro" id="IPR001878">
    <property type="entry name" value="Znf_CCHC"/>
</dbReference>
<feature type="coiled-coil region" evidence="2">
    <location>
        <begin position="154"/>
        <end position="181"/>
    </location>
</feature>
<dbReference type="SMART" id="SM00343">
    <property type="entry name" value="ZnF_C2HC"/>
    <property type="match status" value="2"/>
</dbReference>
<organism evidence="5 6">
    <name type="scientific">Pristionchus entomophagus</name>
    <dbReference type="NCBI Taxonomy" id="358040"/>
    <lineage>
        <taxon>Eukaryota</taxon>
        <taxon>Metazoa</taxon>
        <taxon>Ecdysozoa</taxon>
        <taxon>Nematoda</taxon>
        <taxon>Chromadorea</taxon>
        <taxon>Rhabditida</taxon>
        <taxon>Rhabditina</taxon>
        <taxon>Diplogasteromorpha</taxon>
        <taxon>Diplogasteroidea</taxon>
        <taxon>Neodiplogasteridae</taxon>
        <taxon>Pristionchus</taxon>
    </lineage>
</organism>
<reference evidence="5" key="1">
    <citation type="submission" date="2023-10" db="EMBL/GenBank/DDBJ databases">
        <title>Genome assembly of Pristionchus species.</title>
        <authorList>
            <person name="Yoshida K."/>
            <person name="Sommer R.J."/>
        </authorList>
    </citation>
    <scope>NUCLEOTIDE SEQUENCE</scope>
    <source>
        <strain evidence="5">RS0144</strain>
    </source>
</reference>
<dbReference type="AlphaFoldDB" id="A0AAV5SFI9"/>
<feature type="compositionally biased region" description="Basic and acidic residues" evidence="3">
    <location>
        <begin position="1"/>
        <end position="10"/>
    </location>
</feature>
<dbReference type="InterPro" id="IPR036875">
    <property type="entry name" value="Znf_CCHC_sf"/>
</dbReference>
<feature type="domain" description="CCHC-type" evidence="4">
    <location>
        <begin position="299"/>
        <end position="314"/>
    </location>
</feature>
<dbReference type="EMBL" id="BTSX01000001">
    <property type="protein sequence ID" value="GMS81619.1"/>
    <property type="molecule type" value="Genomic_DNA"/>
</dbReference>
<keyword evidence="6" id="KW-1185">Reference proteome</keyword>
<keyword evidence="2" id="KW-0175">Coiled coil</keyword>
<evidence type="ECO:0000256" key="3">
    <source>
        <dbReference type="SAM" id="MobiDB-lite"/>
    </source>
</evidence>
<feature type="non-terminal residue" evidence="5">
    <location>
        <position position="1"/>
    </location>
</feature>
<dbReference type="Pfam" id="PF00098">
    <property type="entry name" value="zf-CCHC"/>
    <property type="match status" value="2"/>
</dbReference>
<sequence length="369" mass="39617">ASTFRMEDRNSLQSDNDNMPVTIDDGQSKESFLAKIIDLALKEQRIRKEEIVEKKAESEKTTATLIAFMTEEMDKLRNELASRDQRPVRIEEGQSIGFLLTEITELRKELTIRGDEIVDKKIAELRRELTDRDVRMAEKEDGLKKATLSFRTVLALKNGKIKDLNKEIEQMRREKLEVKNGGNGDRPDEVNLVAFVPDNTQTSQSMMYSTAATVGGSSTNGGGFGDGMRGFLMLHATGASGSERDRGMGRGGGANGGGFGAPERFLSIAFGGGSGGGGGGGLDDFRIMPSSGAPAYSGCSNCGKVGHRSSDCPEPSRFGFAGRAGGSGFGGMGDGYIAGGGERPRKYVSPCFNCGLEGHRSSDCPEPRK</sequence>
<dbReference type="GO" id="GO:0008270">
    <property type="term" value="F:zinc ion binding"/>
    <property type="evidence" value="ECO:0007669"/>
    <property type="project" value="UniProtKB-KW"/>
</dbReference>
<dbReference type="GO" id="GO:0019899">
    <property type="term" value="F:enzyme binding"/>
    <property type="evidence" value="ECO:0007669"/>
    <property type="project" value="UniProtKB-ARBA"/>
</dbReference>
<comment type="caution">
    <text evidence="5">The sequence shown here is derived from an EMBL/GenBank/DDBJ whole genome shotgun (WGS) entry which is preliminary data.</text>
</comment>
<gene>
    <name evidence="5" type="ORF">PENTCL1PPCAC_3794</name>
</gene>
<dbReference type="SUPFAM" id="SSF57756">
    <property type="entry name" value="Retrovirus zinc finger-like domains"/>
    <property type="match status" value="2"/>
</dbReference>
<evidence type="ECO:0000259" key="4">
    <source>
        <dbReference type="PROSITE" id="PS50158"/>
    </source>
</evidence>
<keyword evidence="1" id="KW-0862">Zinc</keyword>
<accession>A0AAV5SFI9</accession>
<dbReference type="InterPro" id="IPR051714">
    <property type="entry name" value="Znf_CCHC_NABP"/>
</dbReference>
<dbReference type="GO" id="GO:0003676">
    <property type="term" value="F:nucleic acid binding"/>
    <property type="evidence" value="ECO:0007669"/>
    <property type="project" value="InterPro"/>
</dbReference>
<dbReference type="PANTHER" id="PTHR23002">
    <property type="entry name" value="ZINC FINGER CCHC DOMAIN CONTAINING PROTEIN"/>
    <property type="match status" value="1"/>
</dbReference>
<evidence type="ECO:0000256" key="2">
    <source>
        <dbReference type="SAM" id="Coils"/>
    </source>
</evidence>
<proteinExistence type="predicted"/>
<dbReference type="Gene3D" id="4.10.60.10">
    <property type="entry name" value="Zinc finger, CCHC-type"/>
    <property type="match status" value="1"/>
</dbReference>
<dbReference type="PROSITE" id="PS50158">
    <property type="entry name" value="ZF_CCHC"/>
    <property type="match status" value="2"/>
</dbReference>
<feature type="region of interest" description="Disordered" evidence="3">
    <location>
        <begin position="1"/>
        <end position="25"/>
    </location>
</feature>
<feature type="coiled-coil region" evidence="2">
    <location>
        <begin position="41"/>
        <end position="86"/>
    </location>
</feature>
<evidence type="ECO:0000313" key="5">
    <source>
        <dbReference type="EMBL" id="GMS81619.1"/>
    </source>
</evidence>
<keyword evidence="1" id="KW-0479">Metal-binding</keyword>
<feature type="domain" description="CCHC-type" evidence="4">
    <location>
        <begin position="351"/>
        <end position="366"/>
    </location>
</feature>
<name>A0AAV5SFI9_9BILA</name>
<evidence type="ECO:0000313" key="6">
    <source>
        <dbReference type="Proteomes" id="UP001432027"/>
    </source>
</evidence>
<keyword evidence="1" id="KW-0863">Zinc-finger</keyword>
<dbReference type="Proteomes" id="UP001432027">
    <property type="component" value="Unassembled WGS sequence"/>
</dbReference>
<protein>
    <recommendedName>
        <fullName evidence="4">CCHC-type domain-containing protein</fullName>
    </recommendedName>
</protein>